<reference evidence="6" key="1">
    <citation type="submission" date="2022-08" db="EMBL/GenBank/DDBJ databases">
        <title>Nisaea acidiphila sp. nov., isolated from a marine algal debris and emended description of the genus Nisaea Urios et al. 2008.</title>
        <authorList>
            <person name="Kwon K."/>
        </authorList>
    </citation>
    <scope>NUCLEOTIDE SEQUENCE</scope>
    <source>
        <strain evidence="6">MEBiC11861</strain>
    </source>
</reference>
<dbReference type="CDD" id="cd04186">
    <property type="entry name" value="GT_2_like_c"/>
    <property type="match status" value="1"/>
</dbReference>
<keyword evidence="3" id="KW-0808">Transferase</keyword>
<dbReference type="Proteomes" id="UP001060336">
    <property type="component" value="Chromosome"/>
</dbReference>
<dbReference type="KEGG" id="naci:NUH88_12865"/>
<dbReference type="PANTHER" id="PTHR43179">
    <property type="entry name" value="RHAMNOSYLTRANSFERASE WBBL"/>
    <property type="match status" value="1"/>
</dbReference>
<evidence type="ECO:0000256" key="2">
    <source>
        <dbReference type="ARBA" id="ARBA00022676"/>
    </source>
</evidence>
<keyword evidence="7" id="KW-1185">Reference proteome</keyword>
<keyword evidence="2" id="KW-0328">Glycosyltransferase</keyword>
<keyword evidence="4" id="KW-0472">Membrane</keyword>
<sequence length="349" mass="37895">MASGTPIISVLVVAYNSGAHLPRCLAAVEAQTCRDFELLVLDNGSTDGSVIDLSAMTVPARLERSAENLGFAAGNNRLAGTANGKWLALLNPDAFPEPDWLEAVMKATAQYPGVSVFGSTQLLDEAPELLDGAGDHYSPLGLAWRGDRMKPASIMTQDGEVMGPCAAAGIYRRDAFRAVGGFAESFFCYYEDVDLGLRLRLAGERCIQLAGARVRHVASAITGQNSDFSRYHITRNRIWTFLRCMPFPVFQLVLPLLLAQLTLIVVLGPVRGDGPVRRRAIRDAFVNFRTVMKQRAEIQGNRKASLRAFLGALSWNPAKLFGAKGDRRPIRRENKAGAVPPTGVEHAAD</sequence>
<evidence type="ECO:0000256" key="1">
    <source>
        <dbReference type="ARBA" id="ARBA00006739"/>
    </source>
</evidence>
<evidence type="ECO:0000313" key="6">
    <source>
        <dbReference type="EMBL" id="UUX48306.1"/>
    </source>
</evidence>
<proteinExistence type="inferred from homology"/>
<dbReference type="PANTHER" id="PTHR43179:SF12">
    <property type="entry name" value="GALACTOFURANOSYLTRANSFERASE GLFT2"/>
    <property type="match status" value="1"/>
</dbReference>
<feature type="transmembrane region" description="Helical" evidence="4">
    <location>
        <begin position="249"/>
        <end position="270"/>
    </location>
</feature>
<dbReference type="InterPro" id="IPR029044">
    <property type="entry name" value="Nucleotide-diphossugar_trans"/>
</dbReference>
<keyword evidence="4" id="KW-1133">Transmembrane helix</keyword>
<evidence type="ECO:0000256" key="4">
    <source>
        <dbReference type="SAM" id="Phobius"/>
    </source>
</evidence>
<gene>
    <name evidence="6" type="ORF">NUH88_12865</name>
</gene>
<protein>
    <submittedName>
        <fullName evidence="6">Glycosyltransferase family 2 protein</fullName>
    </submittedName>
</protein>
<keyword evidence="4" id="KW-0812">Transmembrane</keyword>
<accession>A0A9J7AMX4</accession>
<evidence type="ECO:0000259" key="5">
    <source>
        <dbReference type="Pfam" id="PF00535"/>
    </source>
</evidence>
<dbReference type="RefSeq" id="WP_257766814.1">
    <property type="nucleotide sequence ID" value="NZ_CP102480.1"/>
</dbReference>
<dbReference type="GO" id="GO:0016757">
    <property type="term" value="F:glycosyltransferase activity"/>
    <property type="evidence" value="ECO:0007669"/>
    <property type="project" value="UniProtKB-KW"/>
</dbReference>
<dbReference type="AlphaFoldDB" id="A0A9J7AMX4"/>
<dbReference type="EMBL" id="CP102480">
    <property type="protein sequence ID" value="UUX48306.1"/>
    <property type="molecule type" value="Genomic_DNA"/>
</dbReference>
<comment type="similarity">
    <text evidence="1">Belongs to the glycosyltransferase 2 family.</text>
</comment>
<dbReference type="InterPro" id="IPR001173">
    <property type="entry name" value="Glyco_trans_2-like"/>
</dbReference>
<dbReference type="Pfam" id="PF00535">
    <property type="entry name" value="Glycos_transf_2"/>
    <property type="match status" value="1"/>
</dbReference>
<evidence type="ECO:0000313" key="7">
    <source>
        <dbReference type="Proteomes" id="UP001060336"/>
    </source>
</evidence>
<dbReference type="Gene3D" id="3.90.550.10">
    <property type="entry name" value="Spore Coat Polysaccharide Biosynthesis Protein SpsA, Chain A"/>
    <property type="match status" value="1"/>
</dbReference>
<evidence type="ECO:0000256" key="3">
    <source>
        <dbReference type="ARBA" id="ARBA00022679"/>
    </source>
</evidence>
<feature type="domain" description="Glycosyltransferase 2-like" evidence="5">
    <location>
        <begin position="9"/>
        <end position="179"/>
    </location>
</feature>
<name>A0A9J7AMX4_9PROT</name>
<organism evidence="6 7">
    <name type="scientific">Nisaea acidiphila</name>
    <dbReference type="NCBI Taxonomy" id="1862145"/>
    <lineage>
        <taxon>Bacteria</taxon>
        <taxon>Pseudomonadati</taxon>
        <taxon>Pseudomonadota</taxon>
        <taxon>Alphaproteobacteria</taxon>
        <taxon>Rhodospirillales</taxon>
        <taxon>Thalassobaculaceae</taxon>
        <taxon>Nisaea</taxon>
    </lineage>
</organism>
<dbReference type="SUPFAM" id="SSF53448">
    <property type="entry name" value="Nucleotide-diphospho-sugar transferases"/>
    <property type="match status" value="1"/>
</dbReference>